<dbReference type="GO" id="GO:0008270">
    <property type="term" value="F:zinc ion binding"/>
    <property type="evidence" value="ECO:0007669"/>
    <property type="project" value="UniProtKB-KW"/>
</dbReference>
<dbReference type="Gene3D" id="6.10.140.2220">
    <property type="match status" value="1"/>
</dbReference>
<evidence type="ECO:0000256" key="1">
    <source>
        <dbReference type="ARBA" id="ARBA00022723"/>
    </source>
</evidence>
<evidence type="ECO:0000256" key="2">
    <source>
        <dbReference type="ARBA" id="ARBA00022771"/>
    </source>
</evidence>
<dbReference type="EMBL" id="JARKIF010000020">
    <property type="protein sequence ID" value="KAJ7618043.1"/>
    <property type="molecule type" value="Genomic_DNA"/>
</dbReference>
<evidence type="ECO:0000256" key="4">
    <source>
        <dbReference type="PROSITE-ProRule" id="PRU00134"/>
    </source>
</evidence>
<comment type="caution">
    <text evidence="6">The sequence shown here is derived from an EMBL/GenBank/DDBJ whole genome shotgun (WGS) entry which is preliminary data.</text>
</comment>
<keyword evidence="2 4" id="KW-0863">Zinc-finger</keyword>
<dbReference type="Proteomes" id="UP001221142">
    <property type="component" value="Unassembled WGS sequence"/>
</dbReference>
<proteinExistence type="predicted"/>
<feature type="domain" description="MYND-type" evidence="5">
    <location>
        <begin position="17"/>
        <end position="57"/>
    </location>
</feature>
<organism evidence="6 7">
    <name type="scientific">Roridomyces roridus</name>
    <dbReference type="NCBI Taxonomy" id="1738132"/>
    <lineage>
        <taxon>Eukaryota</taxon>
        <taxon>Fungi</taxon>
        <taxon>Dikarya</taxon>
        <taxon>Basidiomycota</taxon>
        <taxon>Agaricomycotina</taxon>
        <taxon>Agaricomycetes</taxon>
        <taxon>Agaricomycetidae</taxon>
        <taxon>Agaricales</taxon>
        <taxon>Marasmiineae</taxon>
        <taxon>Mycenaceae</taxon>
        <taxon>Roridomyces</taxon>
    </lineage>
</organism>
<sequence length="303" mass="36177">MPSVSREIKTIAKHEYCAQCRVTQHKKELKRCARCQNVKYCSQDCQRTHRKEHKKFCRSREAMQNETEEESWAQVAAEYGHKKSNNSQLGPVTESLEEQDVRFKAWVDKWQPTLWNWAFWAMNIPSPSTREDILLYFTFAFELQRRVNPPTEDQYFEVRIRISFVFLGPNHADARRRDHAQLRPHLLKSTKRFDVLKRWQAFPRRPDLIQIMVRYRGHIIFINRPVSNFADLQTTARADPVRSKFYAALAKDWVNELRKALESQDPEYHEKYYVRLRDEIILPAMLNPIHLLPNLSRFMGQNT</sequence>
<keyword evidence="3" id="KW-0862">Zinc</keyword>
<dbReference type="PROSITE" id="PS50865">
    <property type="entry name" value="ZF_MYND_2"/>
    <property type="match status" value="1"/>
</dbReference>
<keyword evidence="1" id="KW-0479">Metal-binding</keyword>
<protein>
    <recommendedName>
        <fullName evidence="5">MYND-type domain-containing protein</fullName>
    </recommendedName>
</protein>
<evidence type="ECO:0000259" key="5">
    <source>
        <dbReference type="PROSITE" id="PS50865"/>
    </source>
</evidence>
<dbReference type="AlphaFoldDB" id="A0AAD7BDV7"/>
<accession>A0AAD7BDV7</accession>
<evidence type="ECO:0000313" key="6">
    <source>
        <dbReference type="EMBL" id="KAJ7618043.1"/>
    </source>
</evidence>
<dbReference type="Pfam" id="PF01753">
    <property type="entry name" value="zf-MYND"/>
    <property type="match status" value="1"/>
</dbReference>
<dbReference type="SUPFAM" id="SSF144232">
    <property type="entry name" value="HIT/MYND zinc finger-like"/>
    <property type="match status" value="1"/>
</dbReference>
<dbReference type="InterPro" id="IPR002893">
    <property type="entry name" value="Znf_MYND"/>
</dbReference>
<reference evidence="6" key="1">
    <citation type="submission" date="2023-03" db="EMBL/GenBank/DDBJ databases">
        <title>Massive genome expansion in bonnet fungi (Mycena s.s.) driven by repeated elements and novel gene families across ecological guilds.</title>
        <authorList>
            <consortium name="Lawrence Berkeley National Laboratory"/>
            <person name="Harder C.B."/>
            <person name="Miyauchi S."/>
            <person name="Viragh M."/>
            <person name="Kuo A."/>
            <person name="Thoen E."/>
            <person name="Andreopoulos B."/>
            <person name="Lu D."/>
            <person name="Skrede I."/>
            <person name="Drula E."/>
            <person name="Henrissat B."/>
            <person name="Morin E."/>
            <person name="Kohler A."/>
            <person name="Barry K."/>
            <person name="LaButti K."/>
            <person name="Morin E."/>
            <person name="Salamov A."/>
            <person name="Lipzen A."/>
            <person name="Mereny Z."/>
            <person name="Hegedus B."/>
            <person name="Baldrian P."/>
            <person name="Stursova M."/>
            <person name="Weitz H."/>
            <person name="Taylor A."/>
            <person name="Grigoriev I.V."/>
            <person name="Nagy L.G."/>
            <person name="Martin F."/>
            <person name="Kauserud H."/>
        </authorList>
    </citation>
    <scope>NUCLEOTIDE SEQUENCE</scope>
    <source>
        <strain evidence="6">9284</strain>
    </source>
</reference>
<gene>
    <name evidence="6" type="ORF">FB45DRAFT_217078</name>
</gene>
<keyword evidence="7" id="KW-1185">Reference proteome</keyword>
<evidence type="ECO:0000256" key="3">
    <source>
        <dbReference type="ARBA" id="ARBA00022833"/>
    </source>
</evidence>
<name>A0AAD7BDV7_9AGAR</name>
<evidence type="ECO:0000313" key="7">
    <source>
        <dbReference type="Proteomes" id="UP001221142"/>
    </source>
</evidence>